<dbReference type="AlphaFoldDB" id="A0A839SVB4"/>
<evidence type="ECO:0000313" key="2">
    <source>
        <dbReference type="EMBL" id="MBB3066412.1"/>
    </source>
</evidence>
<keyword evidence="1" id="KW-0472">Membrane</keyword>
<protein>
    <submittedName>
        <fullName evidence="2">Uncharacterized protein</fullName>
    </submittedName>
</protein>
<evidence type="ECO:0000256" key="1">
    <source>
        <dbReference type="SAM" id="Phobius"/>
    </source>
</evidence>
<keyword evidence="3" id="KW-1185">Reference proteome</keyword>
<dbReference type="Proteomes" id="UP000581135">
    <property type="component" value="Unassembled WGS sequence"/>
</dbReference>
<organism evidence="2 3">
    <name type="scientific">Limibacillus halophilus</name>
    <dbReference type="NCBI Taxonomy" id="1579333"/>
    <lineage>
        <taxon>Bacteria</taxon>
        <taxon>Pseudomonadati</taxon>
        <taxon>Pseudomonadota</taxon>
        <taxon>Alphaproteobacteria</taxon>
        <taxon>Rhodospirillales</taxon>
        <taxon>Rhodovibrionaceae</taxon>
        <taxon>Limibacillus</taxon>
    </lineage>
</organism>
<dbReference type="EMBL" id="JACHXA010000008">
    <property type="protein sequence ID" value="MBB3066412.1"/>
    <property type="molecule type" value="Genomic_DNA"/>
</dbReference>
<proteinExistence type="predicted"/>
<dbReference type="RefSeq" id="WP_183417229.1">
    <property type="nucleotide sequence ID" value="NZ_JACHXA010000008.1"/>
</dbReference>
<comment type="caution">
    <text evidence="2">The sequence shown here is derived from an EMBL/GenBank/DDBJ whole genome shotgun (WGS) entry which is preliminary data.</text>
</comment>
<reference evidence="2 3" key="1">
    <citation type="submission" date="2020-08" db="EMBL/GenBank/DDBJ databases">
        <title>Genomic Encyclopedia of Type Strains, Phase III (KMG-III): the genomes of soil and plant-associated and newly described type strains.</title>
        <authorList>
            <person name="Whitman W."/>
        </authorList>
    </citation>
    <scope>NUCLEOTIDE SEQUENCE [LARGE SCALE GENOMIC DNA]</scope>
    <source>
        <strain evidence="2 3">CECT 8803</strain>
    </source>
</reference>
<feature type="transmembrane region" description="Helical" evidence="1">
    <location>
        <begin position="52"/>
        <end position="73"/>
    </location>
</feature>
<gene>
    <name evidence="2" type="ORF">FHR98_002718</name>
</gene>
<keyword evidence="1" id="KW-1133">Transmembrane helix</keyword>
<name>A0A839SVB4_9PROT</name>
<sequence length="357" mass="40597">MIAPVISFLQAWWPVLYGLLLLYMVFDLWWYGRELSLSFTRPFAAGFRAGTFAVLFVVGFPPLMLWLTTAYGLEGRLRTRIADYVAAGHSAEEARSLAALDEAFGPTWGLRPKDEIEPAPGRAEDYPPIRPPERLPRLSRADLKSFFFTGIVDERSGGDRIQRYEQDEIVFTALGKVRPQRIDSMTPLRALVWRAVPDLPPFREITFLEDIKDKTVESDIYSYVGWKESTTGIEFYSRRSQYSTVLETGCFSLVRLKGSRKAPDDRVPQDYRLKSTEIRTKHFWNEPGTEHCLFRGLLVGLGLHMTPDFYLTAAPLSPAQQARALAALKLLYHPAVQAGMDEESFVQTLLDHDLIDP</sequence>
<feature type="transmembrane region" description="Helical" evidence="1">
    <location>
        <begin position="12"/>
        <end position="32"/>
    </location>
</feature>
<keyword evidence="1" id="KW-0812">Transmembrane</keyword>
<accession>A0A839SVB4</accession>
<evidence type="ECO:0000313" key="3">
    <source>
        <dbReference type="Proteomes" id="UP000581135"/>
    </source>
</evidence>